<dbReference type="InterPro" id="IPR036420">
    <property type="entry name" value="BRCT_dom_sf"/>
</dbReference>
<feature type="transmembrane region" description="Helical" evidence="1">
    <location>
        <begin position="20"/>
        <end position="44"/>
    </location>
</feature>
<evidence type="ECO:0000313" key="5">
    <source>
        <dbReference type="Proteomes" id="UP000029549"/>
    </source>
</evidence>
<gene>
    <name evidence="4" type="ORF">P608_11420</name>
</gene>
<dbReference type="InterPro" id="IPR026881">
    <property type="entry name" value="WYL_dom"/>
</dbReference>
<keyword evidence="5" id="KW-1185">Reference proteome</keyword>
<evidence type="ECO:0000256" key="1">
    <source>
        <dbReference type="SAM" id="Phobius"/>
    </source>
</evidence>
<feature type="domain" description="WYL" evidence="3">
    <location>
        <begin position="74"/>
        <end position="123"/>
    </location>
</feature>
<keyword evidence="1" id="KW-0812">Transmembrane</keyword>
<keyword evidence="1" id="KW-0472">Membrane</keyword>
<keyword evidence="1" id="KW-1133">Transmembrane helix</keyword>
<evidence type="ECO:0000259" key="3">
    <source>
        <dbReference type="Pfam" id="PF13280"/>
    </source>
</evidence>
<sequence length="233" mass="25517">MEWTAVLVSVLTMKSRTSLFIHWSAIAVICLAWFAGPLAWYFALPMIASSLWRMRSSTSQASESPYGGELPATFKFTYIDRDGSGSQRTVDVTNISQKDGATYLEGFCHTRGSDRTFRTDRILGNLTNLGTGEVIDTEDLLLSVRERSAMTFKPGVKSDGAKWQMAVLFAGFSESELEELEELASDAGWDVRSAISSSLDYLVAGPSISRKLLASAAASGIKVVDQDEFRTLV</sequence>
<dbReference type="EMBL" id="AWTP01000107">
    <property type="protein sequence ID" value="KGH12163.1"/>
    <property type="molecule type" value="Genomic_DNA"/>
</dbReference>
<proteinExistence type="predicted"/>
<dbReference type="Pfam" id="PF13280">
    <property type="entry name" value="WYL"/>
    <property type="match status" value="1"/>
</dbReference>
<dbReference type="SUPFAM" id="SSF52113">
    <property type="entry name" value="BRCT domain"/>
    <property type="match status" value="1"/>
</dbReference>
<dbReference type="InterPro" id="IPR001357">
    <property type="entry name" value="BRCT_dom"/>
</dbReference>
<feature type="domain" description="BRCT" evidence="2">
    <location>
        <begin position="168"/>
        <end position="231"/>
    </location>
</feature>
<reference evidence="4 5" key="1">
    <citation type="submission" date="2013-09" db="EMBL/GenBank/DDBJ databases">
        <title>High correlation between genotypes and phenotypes of environmental bacteria Comamonas testosteroni strains.</title>
        <authorList>
            <person name="Liu L."/>
            <person name="Zhu W."/>
            <person name="Xia X."/>
            <person name="Xu B."/>
            <person name="Luo M."/>
            <person name="Wang G."/>
        </authorList>
    </citation>
    <scope>NUCLEOTIDE SEQUENCE [LARGE SCALE GENOMIC DNA]</scope>
    <source>
        <strain evidence="4 5">DF2</strain>
    </source>
</reference>
<organism evidence="4 5">
    <name type="scientific">Comamonas thiooxydans</name>
    <dbReference type="NCBI Taxonomy" id="363952"/>
    <lineage>
        <taxon>Bacteria</taxon>
        <taxon>Pseudomonadati</taxon>
        <taxon>Pseudomonadota</taxon>
        <taxon>Betaproteobacteria</taxon>
        <taxon>Burkholderiales</taxon>
        <taxon>Comamonadaceae</taxon>
        <taxon>Comamonas</taxon>
    </lineage>
</organism>
<evidence type="ECO:0000259" key="2">
    <source>
        <dbReference type="Pfam" id="PF00533"/>
    </source>
</evidence>
<name>A0A0E3BYB0_9BURK</name>
<dbReference type="AlphaFoldDB" id="A0A0E3BYB0"/>
<evidence type="ECO:0000313" key="4">
    <source>
        <dbReference type="EMBL" id="KGH12163.1"/>
    </source>
</evidence>
<dbReference type="Gene3D" id="3.40.50.10190">
    <property type="entry name" value="BRCT domain"/>
    <property type="match status" value="1"/>
</dbReference>
<comment type="caution">
    <text evidence="4">The sequence shown here is derived from an EMBL/GenBank/DDBJ whole genome shotgun (WGS) entry which is preliminary data.</text>
</comment>
<dbReference type="Proteomes" id="UP000029549">
    <property type="component" value="Unassembled WGS sequence"/>
</dbReference>
<protein>
    <submittedName>
        <fullName evidence="4">Uncharacterized protein</fullName>
    </submittedName>
</protein>
<dbReference type="Pfam" id="PF00533">
    <property type="entry name" value="BRCT"/>
    <property type="match status" value="1"/>
</dbReference>
<accession>A0A0E3BYB0</accession>